<feature type="compositionally biased region" description="Basic and acidic residues" evidence="1">
    <location>
        <begin position="1"/>
        <end position="14"/>
    </location>
</feature>
<dbReference type="AlphaFoldDB" id="A0A4C1U3V5"/>
<evidence type="ECO:0000313" key="2">
    <source>
        <dbReference type="EMBL" id="GBP21002.1"/>
    </source>
</evidence>
<dbReference type="EMBL" id="BGZK01000125">
    <property type="protein sequence ID" value="GBP21002.1"/>
    <property type="molecule type" value="Genomic_DNA"/>
</dbReference>
<sequence length="127" mass="14615">MRKLSKENDQDYWKHLPTGKHRKLHGSTEYPDVGKTWIVQEFDNKRDCIVTATIEAAEDPKRKLANRIEPKQRPECARNAQFRERAQTEAGTGVVVARHGFPAPLTTKQTEKYFWNFASGSREGAMK</sequence>
<keyword evidence="3" id="KW-1185">Reference proteome</keyword>
<evidence type="ECO:0000313" key="3">
    <source>
        <dbReference type="Proteomes" id="UP000299102"/>
    </source>
</evidence>
<name>A0A4C1U3V5_EUMVA</name>
<comment type="caution">
    <text evidence="2">The sequence shown here is derived from an EMBL/GenBank/DDBJ whole genome shotgun (WGS) entry which is preliminary data.</text>
</comment>
<dbReference type="Proteomes" id="UP000299102">
    <property type="component" value="Unassembled WGS sequence"/>
</dbReference>
<reference evidence="2 3" key="1">
    <citation type="journal article" date="2019" name="Commun. Biol.">
        <title>The bagworm genome reveals a unique fibroin gene that provides high tensile strength.</title>
        <authorList>
            <person name="Kono N."/>
            <person name="Nakamura H."/>
            <person name="Ohtoshi R."/>
            <person name="Tomita M."/>
            <person name="Numata K."/>
            <person name="Arakawa K."/>
        </authorList>
    </citation>
    <scope>NUCLEOTIDE SEQUENCE [LARGE SCALE GENOMIC DNA]</scope>
</reference>
<accession>A0A4C1U3V5</accession>
<gene>
    <name evidence="2" type="ORF">EVAR_11033_1</name>
</gene>
<feature type="region of interest" description="Disordered" evidence="1">
    <location>
        <begin position="1"/>
        <end position="21"/>
    </location>
</feature>
<proteinExistence type="predicted"/>
<dbReference type="OrthoDB" id="9995375at2759"/>
<protein>
    <submittedName>
        <fullName evidence="2">Uncharacterized protein</fullName>
    </submittedName>
</protein>
<organism evidence="2 3">
    <name type="scientific">Eumeta variegata</name>
    <name type="common">Bagworm moth</name>
    <name type="synonym">Eumeta japonica</name>
    <dbReference type="NCBI Taxonomy" id="151549"/>
    <lineage>
        <taxon>Eukaryota</taxon>
        <taxon>Metazoa</taxon>
        <taxon>Ecdysozoa</taxon>
        <taxon>Arthropoda</taxon>
        <taxon>Hexapoda</taxon>
        <taxon>Insecta</taxon>
        <taxon>Pterygota</taxon>
        <taxon>Neoptera</taxon>
        <taxon>Endopterygota</taxon>
        <taxon>Lepidoptera</taxon>
        <taxon>Glossata</taxon>
        <taxon>Ditrysia</taxon>
        <taxon>Tineoidea</taxon>
        <taxon>Psychidae</taxon>
        <taxon>Oiketicinae</taxon>
        <taxon>Eumeta</taxon>
    </lineage>
</organism>
<evidence type="ECO:0000256" key="1">
    <source>
        <dbReference type="SAM" id="MobiDB-lite"/>
    </source>
</evidence>